<dbReference type="RefSeq" id="WP_188364806.1">
    <property type="nucleotide sequence ID" value="NZ_BAABJF010000015.1"/>
</dbReference>
<dbReference type="Proteomes" id="UP000605253">
    <property type="component" value="Unassembled WGS sequence"/>
</dbReference>
<comment type="caution">
    <text evidence="1">The sequence shown here is derived from an EMBL/GenBank/DDBJ whole genome shotgun (WGS) entry which is preliminary data.</text>
</comment>
<protein>
    <submittedName>
        <fullName evidence="1">Uncharacterized protein</fullName>
    </submittedName>
</protein>
<name>A0A917CNZ1_9GAMM</name>
<reference evidence="1" key="2">
    <citation type="submission" date="2020-09" db="EMBL/GenBank/DDBJ databases">
        <authorList>
            <person name="Sun Q."/>
            <person name="Zhou Y."/>
        </authorList>
    </citation>
    <scope>NUCLEOTIDE SEQUENCE</scope>
    <source>
        <strain evidence="1">CGMCC 1.12181</strain>
    </source>
</reference>
<keyword evidence="2" id="KW-1185">Reference proteome</keyword>
<accession>A0A917CNZ1</accession>
<evidence type="ECO:0000313" key="1">
    <source>
        <dbReference type="EMBL" id="GGF92437.1"/>
    </source>
</evidence>
<sequence>MKQLAKELNLLPLRLKKDTAASAQPVAAANTPGETLNKEELRLLVKILKAIGHTCEHPNIRIQNGITSYTLNQITLIFDGVNKTDEHNVLHLSSLKQMLEDPAEKRPTWEKLKSIQFDA</sequence>
<reference evidence="1" key="1">
    <citation type="journal article" date="2014" name="Int. J. Syst. Evol. Microbiol.">
        <title>Complete genome sequence of Corynebacterium casei LMG S-19264T (=DSM 44701T), isolated from a smear-ripened cheese.</title>
        <authorList>
            <consortium name="US DOE Joint Genome Institute (JGI-PGF)"/>
            <person name="Walter F."/>
            <person name="Albersmeier A."/>
            <person name="Kalinowski J."/>
            <person name="Ruckert C."/>
        </authorList>
    </citation>
    <scope>NUCLEOTIDE SEQUENCE</scope>
    <source>
        <strain evidence="1">CGMCC 1.12181</strain>
    </source>
</reference>
<dbReference type="AlphaFoldDB" id="A0A917CNZ1"/>
<organism evidence="1 2">
    <name type="scientific">Marinicella pacifica</name>
    <dbReference type="NCBI Taxonomy" id="1171543"/>
    <lineage>
        <taxon>Bacteria</taxon>
        <taxon>Pseudomonadati</taxon>
        <taxon>Pseudomonadota</taxon>
        <taxon>Gammaproteobacteria</taxon>
        <taxon>Lysobacterales</taxon>
        <taxon>Marinicellaceae</taxon>
        <taxon>Marinicella</taxon>
    </lineage>
</organism>
<evidence type="ECO:0000313" key="2">
    <source>
        <dbReference type="Proteomes" id="UP000605253"/>
    </source>
</evidence>
<proteinExistence type="predicted"/>
<gene>
    <name evidence="1" type="ORF">GCM10011365_12050</name>
</gene>
<dbReference type="EMBL" id="BMEO01000004">
    <property type="protein sequence ID" value="GGF92437.1"/>
    <property type="molecule type" value="Genomic_DNA"/>
</dbReference>